<keyword evidence="7" id="KW-0282">Flagellum</keyword>
<proteinExistence type="predicted"/>
<keyword evidence="7" id="KW-0966">Cell projection</keyword>
<dbReference type="InterPro" id="IPR022781">
    <property type="entry name" value="Flagellar_biosynth_FliO"/>
</dbReference>
<evidence type="ECO:0000256" key="2">
    <source>
        <dbReference type="ARBA" id="ARBA00022475"/>
    </source>
</evidence>
<keyword evidence="4 6" id="KW-1133">Transmembrane helix</keyword>
<comment type="subcellular location">
    <subcellularLocation>
        <location evidence="1">Cell membrane</location>
    </subcellularLocation>
</comment>
<evidence type="ECO:0000256" key="6">
    <source>
        <dbReference type="SAM" id="Phobius"/>
    </source>
</evidence>
<gene>
    <name evidence="7" type="ORF">CLPU_5c01340</name>
</gene>
<keyword evidence="3 6" id="KW-0812">Transmembrane</keyword>
<keyword evidence="8" id="KW-1185">Reference proteome</keyword>
<organism evidence="7 8">
    <name type="scientific">Gottschalkia purinilytica</name>
    <name type="common">Clostridium purinilyticum</name>
    <dbReference type="NCBI Taxonomy" id="1503"/>
    <lineage>
        <taxon>Bacteria</taxon>
        <taxon>Bacillati</taxon>
        <taxon>Bacillota</taxon>
        <taxon>Tissierellia</taxon>
        <taxon>Tissierellales</taxon>
        <taxon>Gottschalkiaceae</taxon>
        <taxon>Gottschalkia</taxon>
    </lineage>
</organism>
<keyword evidence="5 6" id="KW-0472">Membrane</keyword>
<sequence length="180" mass="20506">MRKNTIVLAINLVTMLCVNNISFAFSKETNTDSSIFLAFFKIIGLLIVFGIIILLTFYCTKFIAQKTNYLAKSKNIELLDSISLDGNGGTKISIIKIQNYIYVLLVGNNTSTLIDKFHEDDISIESIRNKNINTNKNFDKYLEALMNKDKINEMSNKLKNLKTTLVSKTKKDKDNPYDKE</sequence>
<dbReference type="EMBL" id="LGSS01000005">
    <property type="protein sequence ID" value="KNF08827.1"/>
    <property type="molecule type" value="Genomic_DNA"/>
</dbReference>
<dbReference type="Proteomes" id="UP000037267">
    <property type="component" value="Unassembled WGS sequence"/>
</dbReference>
<reference evidence="8" key="1">
    <citation type="submission" date="2015-07" db="EMBL/GenBank/DDBJ databases">
        <title>Draft genome sequence of the purine-degrading Gottschalkia purinilyticum DSM 1384 (formerly Clostridium purinilyticum).</title>
        <authorList>
            <person name="Poehlein A."/>
            <person name="Schiel-Bengelsdorf B."/>
            <person name="Bengelsdorf F.R."/>
            <person name="Daniel R."/>
            <person name="Duerre P."/>
        </authorList>
    </citation>
    <scope>NUCLEOTIDE SEQUENCE [LARGE SCALE GENOMIC DNA]</scope>
    <source>
        <strain evidence="8">DSM 1384</strain>
    </source>
</reference>
<accession>A0A0L0WBK9</accession>
<evidence type="ECO:0000313" key="7">
    <source>
        <dbReference type="EMBL" id="KNF08827.1"/>
    </source>
</evidence>
<dbReference type="STRING" id="1503.CLPU_5c01340"/>
<evidence type="ECO:0000256" key="3">
    <source>
        <dbReference type="ARBA" id="ARBA00022692"/>
    </source>
</evidence>
<evidence type="ECO:0000313" key="8">
    <source>
        <dbReference type="Proteomes" id="UP000037267"/>
    </source>
</evidence>
<comment type="caution">
    <text evidence="7">The sequence shown here is derived from an EMBL/GenBank/DDBJ whole genome shotgun (WGS) entry which is preliminary data.</text>
</comment>
<name>A0A0L0WBK9_GOTPU</name>
<evidence type="ECO:0000256" key="5">
    <source>
        <dbReference type="ARBA" id="ARBA00023136"/>
    </source>
</evidence>
<dbReference type="Pfam" id="PF04347">
    <property type="entry name" value="FliO"/>
    <property type="match status" value="1"/>
</dbReference>
<evidence type="ECO:0000256" key="1">
    <source>
        <dbReference type="ARBA" id="ARBA00004236"/>
    </source>
</evidence>
<dbReference type="GO" id="GO:0016020">
    <property type="term" value="C:membrane"/>
    <property type="evidence" value="ECO:0007669"/>
    <property type="project" value="InterPro"/>
</dbReference>
<keyword evidence="2" id="KW-1003">Cell membrane</keyword>
<protein>
    <submittedName>
        <fullName evidence="7">Putative flagellar protein</fullName>
    </submittedName>
</protein>
<dbReference type="GO" id="GO:0044781">
    <property type="term" value="P:bacterial-type flagellum organization"/>
    <property type="evidence" value="ECO:0007669"/>
    <property type="project" value="InterPro"/>
</dbReference>
<keyword evidence="7" id="KW-0969">Cilium</keyword>
<dbReference type="AlphaFoldDB" id="A0A0L0WBK9"/>
<feature type="transmembrane region" description="Helical" evidence="6">
    <location>
        <begin position="36"/>
        <end position="59"/>
    </location>
</feature>
<evidence type="ECO:0000256" key="4">
    <source>
        <dbReference type="ARBA" id="ARBA00022989"/>
    </source>
</evidence>
<dbReference type="RefSeq" id="WP_050354924.1">
    <property type="nucleotide sequence ID" value="NZ_LGSS01000005.1"/>
</dbReference>